<accession>A0A1C7NJ69</accession>
<dbReference type="AlphaFoldDB" id="A0A1C7NJ69"/>
<keyword evidence="2" id="KW-1185">Reference proteome</keyword>
<comment type="caution">
    <text evidence="1">The sequence shown here is derived from an EMBL/GenBank/DDBJ whole genome shotgun (WGS) entry which is preliminary data.</text>
</comment>
<gene>
    <name evidence="1" type="ORF">A0J61_03115</name>
</gene>
<organism evidence="1 2">
    <name type="scientific">Choanephora cucurbitarum</name>
    <dbReference type="NCBI Taxonomy" id="101091"/>
    <lineage>
        <taxon>Eukaryota</taxon>
        <taxon>Fungi</taxon>
        <taxon>Fungi incertae sedis</taxon>
        <taxon>Mucoromycota</taxon>
        <taxon>Mucoromycotina</taxon>
        <taxon>Mucoromycetes</taxon>
        <taxon>Mucorales</taxon>
        <taxon>Mucorineae</taxon>
        <taxon>Choanephoraceae</taxon>
        <taxon>Choanephoroideae</taxon>
        <taxon>Choanephora</taxon>
    </lineage>
</organism>
<dbReference type="Proteomes" id="UP000093000">
    <property type="component" value="Unassembled WGS sequence"/>
</dbReference>
<evidence type="ECO:0000313" key="1">
    <source>
        <dbReference type="EMBL" id="OBZ88839.1"/>
    </source>
</evidence>
<dbReference type="OrthoDB" id="2279050at2759"/>
<name>A0A1C7NJ69_9FUNG</name>
<dbReference type="EMBL" id="LUGH01000128">
    <property type="protein sequence ID" value="OBZ88839.1"/>
    <property type="molecule type" value="Genomic_DNA"/>
</dbReference>
<protein>
    <submittedName>
        <fullName evidence="1">Uncharacterized protein</fullName>
    </submittedName>
</protein>
<proteinExistence type="predicted"/>
<evidence type="ECO:0000313" key="2">
    <source>
        <dbReference type="Proteomes" id="UP000093000"/>
    </source>
</evidence>
<reference evidence="1 2" key="1">
    <citation type="submission" date="2016-03" db="EMBL/GenBank/DDBJ databases">
        <title>Choanephora cucurbitarum.</title>
        <authorList>
            <person name="Min B."/>
            <person name="Park H."/>
            <person name="Park J.-H."/>
            <person name="Shin H.-D."/>
            <person name="Choi I.-G."/>
        </authorList>
    </citation>
    <scope>NUCLEOTIDE SEQUENCE [LARGE SCALE GENOMIC DNA]</scope>
    <source>
        <strain evidence="1 2">KUS-F28377</strain>
    </source>
</reference>
<sequence>MTEQMSGLYDNIVQLKYKAKEGYHELGRYICIEKLKTFERGPESEVIQMLDILENVTEGLIEEGKAIEEMSELGLYRPVSMVIEVLFRESQFEMKDEEAYVNGTTIETIIDLLMKVMNTELSLSEWKKFNIGEKLGESQQIKNIRNNTAILESIQSMSFGDEDKSNVFVPGMDWLGIVFKHNFSLGH</sequence>
<dbReference type="InParanoid" id="A0A1C7NJ69"/>